<dbReference type="EMBL" id="GBXM01066703">
    <property type="protein sequence ID" value="JAH41874.1"/>
    <property type="molecule type" value="Transcribed_RNA"/>
</dbReference>
<reference evidence="1" key="2">
    <citation type="journal article" date="2015" name="Fish Shellfish Immunol.">
        <title>Early steps in the European eel (Anguilla anguilla)-Vibrio vulnificus interaction in the gills: Role of the RtxA13 toxin.</title>
        <authorList>
            <person name="Callol A."/>
            <person name="Pajuelo D."/>
            <person name="Ebbesson L."/>
            <person name="Teles M."/>
            <person name="MacKenzie S."/>
            <person name="Amaro C."/>
        </authorList>
    </citation>
    <scope>NUCLEOTIDE SEQUENCE</scope>
</reference>
<name>A0A0E9SKH5_ANGAN</name>
<organism evidence="1">
    <name type="scientific">Anguilla anguilla</name>
    <name type="common">European freshwater eel</name>
    <name type="synonym">Muraena anguilla</name>
    <dbReference type="NCBI Taxonomy" id="7936"/>
    <lineage>
        <taxon>Eukaryota</taxon>
        <taxon>Metazoa</taxon>
        <taxon>Chordata</taxon>
        <taxon>Craniata</taxon>
        <taxon>Vertebrata</taxon>
        <taxon>Euteleostomi</taxon>
        <taxon>Actinopterygii</taxon>
        <taxon>Neopterygii</taxon>
        <taxon>Teleostei</taxon>
        <taxon>Anguilliformes</taxon>
        <taxon>Anguillidae</taxon>
        <taxon>Anguilla</taxon>
    </lineage>
</organism>
<evidence type="ECO:0000313" key="1">
    <source>
        <dbReference type="EMBL" id="JAH41874.1"/>
    </source>
</evidence>
<dbReference type="AlphaFoldDB" id="A0A0E9SKH5"/>
<reference evidence="1" key="1">
    <citation type="submission" date="2014-11" db="EMBL/GenBank/DDBJ databases">
        <authorList>
            <person name="Amaro Gonzalez C."/>
        </authorList>
    </citation>
    <scope>NUCLEOTIDE SEQUENCE</scope>
</reference>
<sequence>MWDVSLAIILSLTVTLAAVFY</sequence>
<proteinExistence type="predicted"/>
<protein>
    <submittedName>
        <fullName evidence="1">Uncharacterized protein</fullName>
    </submittedName>
</protein>
<accession>A0A0E9SKH5</accession>